<keyword evidence="11" id="KW-1185">Reference proteome</keyword>
<dbReference type="Proteomes" id="UP001408789">
    <property type="component" value="Unassembled WGS sequence"/>
</dbReference>
<reference evidence="10 11" key="1">
    <citation type="submission" date="2024-04" db="EMBL/GenBank/DDBJ databases">
        <title>The reference genome of an endangered Asteraceae, Deinandra increscens subsp. villosa, native to the Central Coast of California.</title>
        <authorList>
            <person name="Guilliams M."/>
            <person name="Hasenstab-Lehman K."/>
            <person name="Meyer R."/>
            <person name="Mcevoy S."/>
        </authorList>
    </citation>
    <scope>NUCLEOTIDE SEQUENCE [LARGE SCALE GENOMIC DNA]</scope>
    <source>
        <tissue evidence="10">Leaf</tissue>
    </source>
</reference>
<feature type="region of interest" description="Disordered" evidence="7">
    <location>
        <begin position="1"/>
        <end position="37"/>
    </location>
</feature>
<dbReference type="GO" id="GO:0004252">
    <property type="term" value="F:serine-type endopeptidase activity"/>
    <property type="evidence" value="ECO:0007669"/>
    <property type="project" value="InterPro"/>
</dbReference>
<dbReference type="AlphaFoldDB" id="A0AAP0DSM3"/>
<feature type="transmembrane region" description="Helical" evidence="8">
    <location>
        <begin position="122"/>
        <end position="148"/>
    </location>
</feature>
<comment type="similarity">
    <text evidence="2">Belongs to the peptidase S54 family.</text>
</comment>
<sequence length="383" mass="43013">MQTLLPSKQSVRSHPTPPATGLPPHRRRGFTRHTTFRPPLQPAYRVSYNVLFKPKVSCKFFADHGGLIRQLNSTRRLAPAKAAVQGLMLANVAVFLLWRVADENFMMQNFTLQLDNFYGRRYHTMITSAFSHVRVMHIVSNMIGLYIYGKRIEKLFGPEFLLKLYMVGAFFGSVSFLVHKAFLASSSKGNQLRKPDLSKAAGLGASGAVNAIMMLHMLLTPTDVSLFKFTIPLHALSAGVDIVEDIKRVKVEGFMRQGQNVARGIGKSQAKEIYNCADCTVESLYLFLKDEMDEAELEDLLFGFNDGAPHPSKPNILKTKFTKAVDVVKSSPMHANKTSMDLSCWNVQAWPKMCQKKFGNETWKKSFNASFSLQVTWAPLRAN</sequence>
<evidence type="ECO:0000256" key="3">
    <source>
        <dbReference type="ARBA" id="ARBA00022692"/>
    </source>
</evidence>
<dbReference type="Pfam" id="PF01694">
    <property type="entry name" value="Rhomboid"/>
    <property type="match status" value="1"/>
</dbReference>
<keyword evidence="5 8" id="KW-1133">Transmembrane helix</keyword>
<evidence type="ECO:0000256" key="5">
    <source>
        <dbReference type="ARBA" id="ARBA00022989"/>
    </source>
</evidence>
<feature type="compositionally biased region" description="Polar residues" evidence="7">
    <location>
        <begin position="1"/>
        <end position="13"/>
    </location>
</feature>
<dbReference type="PANTHER" id="PTHR43731">
    <property type="entry name" value="RHOMBOID PROTEASE"/>
    <property type="match status" value="1"/>
</dbReference>
<evidence type="ECO:0000313" key="11">
    <source>
        <dbReference type="Proteomes" id="UP001408789"/>
    </source>
</evidence>
<dbReference type="Gene3D" id="1.20.1540.10">
    <property type="entry name" value="Rhomboid-like"/>
    <property type="match status" value="1"/>
</dbReference>
<dbReference type="InterPro" id="IPR022764">
    <property type="entry name" value="Peptidase_S54_rhomboid_dom"/>
</dbReference>
<name>A0AAP0DSM3_9ASTR</name>
<dbReference type="GO" id="GO:0016020">
    <property type="term" value="C:membrane"/>
    <property type="evidence" value="ECO:0007669"/>
    <property type="project" value="UniProtKB-SubCell"/>
</dbReference>
<keyword evidence="6 8" id="KW-0472">Membrane</keyword>
<keyword evidence="4" id="KW-0378">Hydrolase</keyword>
<feature type="transmembrane region" description="Helical" evidence="8">
    <location>
        <begin position="200"/>
        <end position="219"/>
    </location>
</feature>
<dbReference type="InterPro" id="IPR035952">
    <property type="entry name" value="Rhomboid-like_sf"/>
</dbReference>
<feature type="domain" description="Peptidase S54 rhomboid" evidence="9">
    <location>
        <begin position="121"/>
        <end position="233"/>
    </location>
</feature>
<comment type="subcellular location">
    <subcellularLocation>
        <location evidence="1">Membrane</location>
        <topology evidence="1">Multi-pass membrane protein</topology>
    </subcellularLocation>
</comment>
<feature type="compositionally biased region" description="Basic residues" evidence="7">
    <location>
        <begin position="24"/>
        <end position="35"/>
    </location>
</feature>
<keyword evidence="3 8" id="KW-0812">Transmembrane</keyword>
<proteinExistence type="inferred from homology"/>
<gene>
    <name evidence="10" type="ORF">SSX86_000154</name>
</gene>
<evidence type="ECO:0000259" key="9">
    <source>
        <dbReference type="Pfam" id="PF01694"/>
    </source>
</evidence>
<evidence type="ECO:0000313" key="10">
    <source>
        <dbReference type="EMBL" id="KAK9080396.1"/>
    </source>
</evidence>
<feature type="transmembrane region" description="Helical" evidence="8">
    <location>
        <begin position="160"/>
        <end position="179"/>
    </location>
</feature>
<evidence type="ECO:0000256" key="4">
    <source>
        <dbReference type="ARBA" id="ARBA00022801"/>
    </source>
</evidence>
<feature type="transmembrane region" description="Helical" evidence="8">
    <location>
        <begin position="82"/>
        <end position="101"/>
    </location>
</feature>
<evidence type="ECO:0000256" key="6">
    <source>
        <dbReference type="ARBA" id="ARBA00023136"/>
    </source>
</evidence>
<organism evidence="10 11">
    <name type="scientific">Deinandra increscens subsp. villosa</name>
    <dbReference type="NCBI Taxonomy" id="3103831"/>
    <lineage>
        <taxon>Eukaryota</taxon>
        <taxon>Viridiplantae</taxon>
        <taxon>Streptophyta</taxon>
        <taxon>Embryophyta</taxon>
        <taxon>Tracheophyta</taxon>
        <taxon>Spermatophyta</taxon>
        <taxon>Magnoliopsida</taxon>
        <taxon>eudicotyledons</taxon>
        <taxon>Gunneridae</taxon>
        <taxon>Pentapetalae</taxon>
        <taxon>asterids</taxon>
        <taxon>campanulids</taxon>
        <taxon>Asterales</taxon>
        <taxon>Asteraceae</taxon>
        <taxon>Asteroideae</taxon>
        <taxon>Heliantheae alliance</taxon>
        <taxon>Madieae</taxon>
        <taxon>Madiinae</taxon>
        <taxon>Deinandra</taxon>
    </lineage>
</organism>
<evidence type="ECO:0000256" key="1">
    <source>
        <dbReference type="ARBA" id="ARBA00004141"/>
    </source>
</evidence>
<protein>
    <recommendedName>
        <fullName evidence="9">Peptidase S54 rhomboid domain-containing protein</fullName>
    </recommendedName>
</protein>
<dbReference type="EMBL" id="JBCNJP010000002">
    <property type="protein sequence ID" value="KAK9080396.1"/>
    <property type="molecule type" value="Genomic_DNA"/>
</dbReference>
<evidence type="ECO:0000256" key="8">
    <source>
        <dbReference type="SAM" id="Phobius"/>
    </source>
</evidence>
<dbReference type="PANTHER" id="PTHR43731:SF14">
    <property type="entry name" value="PRESENILIN-ASSOCIATED RHOMBOID-LIKE PROTEIN, MITOCHONDRIAL"/>
    <property type="match status" value="1"/>
</dbReference>
<evidence type="ECO:0000256" key="2">
    <source>
        <dbReference type="ARBA" id="ARBA00009045"/>
    </source>
</evidence>
<dbReference type="InterPro" id="IPR050925">
    <property type="entry name" value="Rhomboid_protease_S54"/>
</dbReference>
<dbReference type="SUPFAM" id="SSF144091">
    <property type="entry name" value="Rhomboid-like"/>
    <property type="match status" value="1"/>
</dbReference>
<accession>A0AAP0DSM3</accession>
<evidence type="ECO:0000256" key="7">
    <source>
        <dbReference type="SAM" id="MobiDB-lite"/>
    </source>
</evidence>
<comment type="caution">
    <text evidence="10">The sequence shown here is derived from an EMBL/GenBank/DDBJ whole genome shotgun (WGS) entry which is preliminary data.</text>
</comment>